<evidence type="ECO:0000256" key="2">
    <source>
        <dbReference type="ARBA" id="ARBA00005582"/>
    </source>
</evidence>
<dbReference type="Proteomes" id="UP001550044">
    <property type="component" value="Unassembled WGS sequence"/>
</dbReference>
<name>A0ABV2UIP0_9ACTN</name>
<dbReference type="PROSITE" id="PS51462">
    <property type="entry name" value="NUDIX"/>
    <property type="match status" value="1"/>
</dbReference>
<dbReference type="Pfam" id="PF00293">
    <property type="entry name" value="NUDIX"/>
    <property type="match status" value="1"/>
</dbReference>
<dbReference type="Gene3D" id="3.90.79.10">
    <property type="entry name" value="Nucleoside Triphosphate Pyrophosphohydrolase"/>
    <property type="match status" value="1"/>
</dbReference>
<dbReference type="CDD" id="cd18876">
    <property type="entry name" value="NUDIX_Hydrolase"/>
    <property type="match status" value="1"/>
</dbReference>
<dbReference type="SUPFAM" id="SSF55811">
    <property type="entry name" value="Nudix"/>
    <property type="match status" value="1"/>
</dbReference>
<evidence type="ECO:0000256" key="3">
    <source>
        <dbReference type="ARBA" id="ARBA00022801"/>
    </source>
</evidence>
<dbReference type="InterPro" id="IPR000086">
    <property type="entry name" value="NUDIX_hydrolase_dom"/>
</dbReference>
<sequence>MSPTHLPSAEYYASLPKHIAGAAAIIHDAAGRILLVQPSYRTDSWEIPGGGLDAGEDPLQAVRREVREELGLDLTPGRLLAVDWVAEQADGRPPLVNYLFDGGLITQAEARTRIHLASEELTAWQLATPGQWDTLLAPHMARRLHACSRAMAQGITLYLQYGFDLIGDQT</sequence>
<dbReference type="PROSITE" id="PS00893">
    <property type="entry name" value="NUDIX_BOX"/>
    <property type="match status" value="1"/>
</dbReference>
<dbReference type="EC" id="3.6.-.-" evidence="7"/>
<dbReference type="PRINTS" id="PR00502">
    <property type="entry name" value="NUDIXFAMILY"/>
</dbReference>
<proteinExistence type="inferred from homology"/>
<comment type="caution">
    <text evidence="7">The sequence shown here is derived from an EMBL/GenBank/DDBJ whole genome shotgun (WGS) entry which is preliminary data.</text>
</comment>
<dbReference type="InterPro" id="IPR020476">
    <property type="entry name" value="Nudix_hydrolase"/>
</dbReference>
<dbReference type="RefSeq" id="WP_356711985.1">
    <property type="nucleotide sequence ID" value="NZ_JBEXIP010000036.1"/>
</dbReference>
<comment type="similarity">
    <text evidence="2 5">Belongs to the Nudix hydrolase family.</text>
</comment>
<organism evidence="7 8">
    <name type="scientific">Streptomyces sp. 900116325</name>
    <dbReference type="NCBI Taxonomy" id="3154295"/>
    <lineage>
        <taxon>Bacteria</taxon>
        <taxon>Bacillati</taxon>
        <taxon>Actinomycetota</taxon>
        <taxon>Actinomycetes</taxon>
        <taxon>Kitasatosporales</taxon>
        <taxon>Streptomycetaceae</taxon>
        <taxon>Streptomyces</taxon>
    </lineage>
</organism>
<reference evidence="7 8" key="1">
    <citation type="submission" date="2024-06" db="EMBL/GenBank/DDBJ databases">
        <title>The Natural Products Discovery Center: Release of the First 8490 Sequenced Strains for Exploring Actinobacteria Biosynthetic Diversity.</title>
        <authorList>
            <person name="Kalkreuter E."/>
            <person name="Kautsar S.A."/>
            <person name="Yang D."/>
            <person name="Bader C.D."/>
            <person name="Teijaro C.N."/>
            <person name="Fluegel L."/>
            <person name="Davis C.M."/>
            <person name="Simpson J.R."/>
            <person name="Lauterbach L."/>
            <person name="Steele A.D."/>
            <person name="Gui C."/>
            <person name="Meng S."/>
            <person name="Li G."/>
            <person name="Viehrig K."/>
            <person name="Ye F."/>
            <person name="Su P."/>
            <person name="Kiefer A.F."/>
            <person name="Nichols A."/>
            <person name="Cepeda A.J."/>
            <person name="Yan W."/>
            <person name="Fan B."/>
            <person name="Jiang Y."/>
            <person name="Adhikari A."/>
            <person name="Zheng C.-J."/>
            <person name="Schuster L."/>
            <person name="Cowan T.M."/>
            <person name="Smanski M.J."/>
            <person name="Chevrette M.G."/>
            <person name="De Carvalho L.P.S."/>
            <person name="Shen B."/>
        </authorList>
    </citation>
    <scope>NUCLEOTIDE SEQUENCE [LARGE SCALE GENOMIC DNA]</scope>
    <source>
        <strain evidence="7 8">NPDC005137</strain>
    </source>
</reference>
<protein>
    <submittedName>
        <fullName evidence="7">NUDIX hydrolase</fullName>
        <ecNumber evidence="7">3.6.-.-</ecNumber>
    </submittedName>
</protein>
<evidence type="ECO:0000313" key="8">
    <source>
        <dbReference type="Proteomes" id="UP001550044"/>
    </source>
</evidence>
<dbReference type="PANTHER" id="PTHR43046">
    <property type="entry name" value="GDP-MANNOSE MANNOSYL HYDROLASE"/>
    <property type="match status" value="1"/>
</dbReference>
<keyword evidence="4" id="KW-0460">Magnesium</keyword>
<accession>A0ABV2UIP0</accession>
<gene>
    <name evidence="7" type="ORF">ABZV61_32140</name>
</gene>
<evidence type="ECO:0000256" key="5">
    <source>
        <dbReference type="RuleBase" id="RU003476"/>
    </source>
</evidence>
<evidence type="ECO:0000313" key="7">
    <source>
        <dbReference type="EMBL" id="MET8437326.1"/>
    </source>
</evidence>
<dbReference type="GO" id="GO:0016787">
    <property type="term" value="F:hydrolase activity"/>
    <property type="evidence" value="ECO:0007669"/>
    <property type="project" value="UniProtKB-KW"/>
</dbReference>
<evidence type="ECO:0000259" key="6">
    <source>
        <dbReference type="PROSITE" id="PS51462"/>
    </source>
</evidence>
<dbReference type="EMBL" id="JBEXIP010000036">
    <property type="protein sequence ID" value="MET8437326.1"/>
    <property type="molecule type" value="Genomic_DNA"/>
</dbReference>
<comment type="cofactor">
    <cofactor evidence="1">
        <name>Mg(2+)</name>
        <dbReference type="ChEBI" id="CHEBI:18420"/>
    </cofactor>
</comment>
<dbReference type="InterPro" id="IPR015797">
    <property type="entry name" value="NUDIX_hydrolase-like_dom_sf"/>
</dbReference>
<evidence type="ECO:0000256" key="4">
    <source>
        <dbReference type="ARBA" id="ARBA00022842"/>
    </source>
</evidence>
<keyword evidence="3 5" id="KW-0378">Hydrolase</keyword>
<evidence type="ECO:0000256" key="1">
    <source>
        <dbReference type="ARBA" id="ARBA00001946"/>
    </source>
</evidence>
<feature type="domain" description="Nudix hydrolase" evidence="6">
    <location>
        <begin position="16"/>
        <end position="139"/>
    </location>
</feature>
<dbReference type="InterPro" id="IPR020084">
    <property type="entry name" value="NUDIX_hydrolase_CS"/>
</dbReference>
<keyword evidence="8" id="KW-1185">Reference proteome</keyword>
<dbReference type="PANTHER" id="PTHR43046:SF12">
    <property type="entry name" value="GDP-MANNOSE MANNOSYL HYDROLASE"/>
    <property type="match status" value="1"/>
</dbReference>